<comment type="subcellular location">
    <subcellularLocation>
        <location evidence="1">Nucleus envelope</location>
    </subcellularLocation>
</comment>
<dbReference type="Pfam" id="PF03177">
    <property type="entry name" value="Nucleoporin_C"/>
    <property type="match status" value="1"/>
</dbReference>
<evidence type="ECO:0000256" key="5">
    <source>
        <dbReference type="ARBA" id="ARBA00022927"/>
    </source>
</evidence>
<evidence type="ECO:0000256" key="8">
    <source>
        <dbReference type="SAM" id="MobiDB-lite"/>
    </source>
</evidence>
<evidence type="ECO:0000256" key="6">
    <source>
        <dbReference type="ARBA" id="ARBA00023010"/>
    </source>
</evidence>
<accession>A0A1Y2AG53</accession>
<comment type="similarity">
    <text evidence="2">Belongs to the nucleoporin Nup133 family.</text>
</comment>
<dbReference type="InterPro" id="IPR014908">
    <property type="entry name" value="Nucleoporin_Nup133/Nup155_N"/>
</dbReference>
<proteinExistence type="inferred from homology"/>
<dbReference type="GO" id="GO:0031080">
    <property type="term" value="C:nuclear pore outer ring"/>
    <property type="evidence" value="ECO:0007669"/>
    <property type="project" value="TreeGrafter"/>
</dbReference>
<dbReference type="GO" id="GO:0017056">
    <property type="term" value="F:structural constituent of nuclear pore"/>
    <property type="evidence" value="ECO:0007669"/>
    <property type="project" value="InterPro"/>
</dbReference>
<name>A0A1Y2AG53_9TREE</name>
<dbReference type="OrthoDB" id="103454at2759"/>
<feature type="compositionally biased region" description="Polar residues" evidence="8">
    <location>
        <begin position="1"/>
        <end position="13"/>
    </location>
</feature>
<dbReference type="GO" id="GO:0016973">
    <property type="term" value="P:poly(A)+ mRNA export from nucleus"/>
    <property type="evidence" value="ECO:0007669"/>
    <property type="project" value="TreeGrafter"/>
</dbReference>
<dbReference type="EMBL" id="MCFC01000111">
    <property type="protein sequence ID" value="ORY21434.1"/>
    <property type="molecule type" value="Genomic_DNA"/>
</dbReference>
<comment type="caution">
    <text evidence="11">The sequence shown here is derived from an EMBL/GenBank/DDBJ whole genome shotgun (WGS) entry which is preliminary data.</text>
</comment>
<keyword evidence="4" id="KW-0509">mRNA transport</keyword>
<feature type="domain" description="Nucleoporin Nup133/Nup155-like C-terminal" evidence="9">
    <location>
        <begin position="821"/>
        <end position="1186"/>
    </location>
</feature>
<organism evidence="11 12">
    <name type="scientific">Naematelia encephala</name>
    <dbReference type="NCBI Taxonomy" id="71784"/>
    <lineage>
        <taxon>Eukaryota</taxon>
        <taxon>Fungi</taxon>
        <taxon>Dikarya</taxon>
        <taxon>Basidiomycota</taxon>
        <taxon>Agaricomycotina</taxon>
        <taxon>Tremellomycetes</taxon>
        <taxon>Tremellales</taxon>
        <taxon>Naemateliaceae</taxon>
        <taxon>Naematelia</taxon>
    </lineage>
</organism>
<feature type="non-terminal residue" evidence="11">
    <location>
        <position position="1"/>
    </location>
</feature>
<dbReference type="SUPFAM" id="SSF117289">
    <property type="entry name" value="Nucleoporin domain"/>
    <property type="match status" value="1"/>
</dbReference>
<dbReference type="AlphaFoldDB" id="A0A1Y2AG53"/>
<dbReference type="Pfam" id="PF08801">
    <property type="entry name" value="Nucleoporin_N"/>
    <property type="match status" value="1"/>
</dbReference>
<dbReference type="STRING" id="71784.A0A1Y2AG53"/>
<protein>
    <submittedName>
        <fullName evidence="11">Non-repetitive/WGA-negative nucleoporin C-terminal-domain-containing protein</fullName>
    </submittedName>
</protein>
<dbReference type="InterPro" id="IPR007187">
    <property type="entry name" value="Nucleoporin_Nup133/Nup155_C"/>
</dbReference>
<keyword evidence="3" id="KW-0813">Transport</keyword>
<dbReference type="InParanoid" id="A0A1Y2AG53"/>
<dbReference type="PANTHER" id="PTHR13405:SF11">
    <property type="entry name" value="NUCLEAR PORE COMPLEX PROTEIN NUP133"/>
    <property type="match status" value="1"/>
</dbReference>
<evidence type="ECO:0000256" key="1">
    <source>
        <dbReference type="ARBA" id="ARBA00004259"/>
    </source>
</evidence>
<dbReference type="GO" id="GO:0006606">
    <property type="term" value="P:protein import into nucleus"/>
    <property type="evidence" value="ECO:0007669"/>
    <property type="project" value="TreeGrafter"/>
</dbReference>
<dbReference type="Proteomes" id="UP000193986">
    <property type="component" value="Unassembled WGS sequence"/>
</dbReference>
<evidence type="ECO:0000256" key="4">
    <source>
        <dbReference type="ARBA" id="ARBA00022816"/>
    </source>
</evidence>
<dbReference type="Gene3D" id="1.20.58.1380">
    <property type="match status" value="1"/>
</dbReference>
<evidence type="ECO:0000256" key="3">
    <source>
        <dbReference type="ARBA" id="ARBA00022448"/>
    </source>
</evidence>
<evidence type="ECO:0000256" key="2">
    <source>
        <dbReference type="ARBA" id="ARBA00005569"/>
    </source>
</evidence>
<dbReference type="InterPro" id="IPR015943">
    <property type="entry name" value="WD40/YVTN_repeat-like_dom_sf"/>
</dbReference>
<evidence type="ECO:0000313" key="11">
    <source>
        <dbReference type="EMBL" id="ORY21434.1"/>
    </source>
</evidence>
<keyword evidence="5" id="KW-0653">Protein transport</keyword>
<evidence type="ECO:0000313" key="12">
    <source>
        <dbReference type="Proteomes" id="UP000193986"/>
    </source>
</evidence>
<sequence length="1200" mass="133231">RESLSVSRATPSIYSERDHLPLTPSARSSRLTALRRDVPPSPSSTAGDTTRIGKLEVDGYERATWRKDEMLEVASAGGLPKEVRQIIKESDLVTTAVSGHVDISSGFAFVVTPSSCIAWNFQKRTHSSITCYTFPAPFPTYGSAASGPPALAELYTPTAGEPGMILVSSTGQVRLWENMSVALANVERYTSIQLELSEGDIADRMYKLEGNTFIVTTILSQAIRISVSSHSGRLTANVTPFTKSAGMFARATSAIFGANERSGIRAVASSESGTFLLAGKTVQKWTLSADGQKFVYEYDLYEAVGQAVFEEEWSPQSIELEVSDLVKYGPQELIALASYTDSRSSSSGHLRPQTSHAIVILHVQARTGALSVSRVIDVDHQSSVDPRFLDIPRLLIPSGCAVAFIRLASKLIVVSLLPNAPYEDVIALKDPGRNAFIGTGLKTSSTSLTKRSHLPSLVLMPAIGGLLSVDVSGEGLQETSSTHSSPTARLKSRIEQAVFFGDRNDNPLSFDLHDSHEGDVAAAVEAVSEEILSSSSALMPTIFELRPQLVDKLHRLKELMSFVRRNGLISLLPQSSRRRLSRDAEKIRSTMELWDYQNRHMDQMKTRSPQSLLSDAIVNYMDQYSELGDGEDVVRTFFRSHIEDLDKVLDGVMSIFSATVDVNHPTAEMSEWIREINLIFVIVFRAASQYREDEEGVYEVDRLRPTVELWTAQNSLIDALERLYNVTEQLIKERSRTYGSSIDAKMPSVGEDQLAKQQRAQVVLKNQMTELAAALCTNMEDKCRTTSQRQLDEGADAREGLILNERWANMKPRIIRPLVNIDRVDEAYALAEHHSDFPTLVHLCHDPVAGAGPDRLQVFIERFGEEFAFVLYQWYIDQGQLHSLLSQDEVYGALLTKFFDIYGYPELAWMHHIACKRYGDAAIALSTVDADTESLSQKHLVSSIGKLTAVAEIKSRGGSTERKQLLLELDDELDLVKVQSDLRASLLAPSQSAPRNNRQTPLELYVATNLTKLDTRPAFRQLFSNLAEDLIEGKALDIEGLVDVLTLKDNMGAESGDCAVALERLIRDTVLPEGRKQVALLTIWRRVFVRDDWSSIANTSGRSEESQRDLVRRTLAYQTLRSLKEDFPRNFVLSPFVASQPPLQAELTARFPDWPPSDIDALMVDYEDEIEVLKSYLDGAGLERWIGEVAELVGQDLKVE</sequence>
<reference evidence="11 12" key="1">
    <citation type="submission" date="2016-07" db="EMBL/GenBank/DDBJ databases">
        <title>Pervasive Adenine N6-methylation of Active Genes in Fungi.</title>
        <authorList>
            <consortium name="DOE Joint Genome Institute"/>
            <person name="Mondo S.J."/>
            <person name="Dannebaum R.O."/>
            <person name="Kuo R.C."/>
            <person name="Labutti K."/>
            <person name="Haridas S."/>
            <person name="Kuo A."/>
            <person name="Salamov A."/>
            <person name="Ahrendt S.R."/>
            <person name="Lipzen A."/>
            <person name="Sullivan W."/>
            <person name="Andreopoulos W.B."/>
            <person name="Clum A."/>
            <person name="Lindquist E."/>
            <person name="Daum C."/>
            <person name="Ramamoorthy G.K."/>
            <person name="Gryganskyi A."/>
            <person name="Culley D."/>
            <person name="Magnuson J.K."/>
            <person name="James T.Y."/>
            <person name="O'Malley M.A."/>
            <person name="Stajich J.E."/>
            <person name="Spatafora J.W."/>
            <person name="Visel A."/>
            <person name="Grigoriev I.V."/>
        </authorList>
    </citation>
    <scope>NUCLEOTIDE SEQUENCE [LARGE SCALE GENOMIC DNA]</scope>
    <source>
        <strain evidence="11 12">68-887.2</strain>
    </source>
</reference>
<gene>
    <name evidence="11" type="ORF">BCR39DRAFT_553663</name>
</gene>
<keyword evidence="12" id="KW-1185">Reference proteome</keyword>
<evidence type="ECO:0000256" key="7">
    <source>
        <dbReference type="ARBA" id="ARBA00023242"/>
    </source>
</evidence>
<dbReference type="GO" id="GO:0000972">
    <property type="term" value="P:transcription-dependent tethering of RNA polymerase II gene DNA at nuclear periphery"/>
    <property type="evidence" value="ECO:0007669"/>
    <property type="project" value="TreeGrafter"/>
</dbReference>
<feature type="region of interest" description="Disordered" evidence="8">
    <location>
        <begin position="1"/>
        <end position="50"/>
    </location>
</feature>
<dbReference type="InterPro" id="IPR037624">
    <property type="entry name" value="Nup133-like"/>
</dbReference>
<keyword evidence="6" id="KW-0811">Translocation</keyword>
<evidence type="ECO:0000259" key="10">
    <source>
        <dbReference type="Pfam" id="PF08801"/>
    </source>
</evidence>
<evidence type="ECO:0000259" key="9">
    <source>
        <dbReference type="Pfam" id="PF03177"/>
    </source>
</evidence>
<dbReference type="Gene3D" id="2.130.10.10">
    <property type="entry name" value="YVTN repeat-like/Quinoprotein amine dehydrogenase"/>
    <property type="match status" value="1"/>
</dbReference>
<feature type="domain" description="Nucleoporin Nup133/Nup155-like N-terminal" evidence="10">
    <location>
        <begin position="73"/>
        <end position="404"/>
    </location>
</feature>
<dbReference type="PANTHER" id="PTHR13405">
    <property type="entry name" value="NUCLEAR PORE COMPLEX PROTEIN NUP133"/>
    <property type="match status" value="1"/>
</dbReference>
<dbReference type="FunCoup" id="A0A1Y2AG53">
    <property type="interactions" value="88"/>
</dbReference>
<keyword evidence="7" id="KW-0539">Nucleus</keyword>